<sequence>MRTKQRDLTHFDFSSIVAQWLAALRGYQMLFKWIHEFDAW</sequence>
<evidence type="ECO:0000313" key="2">
    <source>
        <dbReference type="Proteomes" id="UP000011991"/>
    </source>
</evidence>
<name>M5S6J5_9BACT</name>
<comment type="caution">
    <text evidence="1">The sequence shown here is derived from an EMBL/GenBank/DDBJ whole genome shotgun (WGS) entry which is preliminary data.</text>
</comment>
<dbReference type="PATRIC" id="fig|1265738.3.peg.1276"/>
<dbReference type="EMBL" id="ANOG01000191">
    <property type="protein sequence ID" value="EMI21789.1"/>
    <property type="molecule type" value="Genomic_DNA"/>
</dbReference>
<protein>
    <submittedName>
        <fullName evidence="1">Uncharacterized protein</fullName>
    </submittedName>
</protein>
<organism evidence="1 2">
    <name type="scientific">Rhodopirellula maiorica SM1</name>
    <dbReference type="NCBI Taxonomy" id="1265738"/>
    <lineage>
        <taxon>Bacteria</taxon>
        <taxon>Pseudomonadati</taxon>
        <taxon>Planctomycetota</taxon>
        <taxon>Planctomycetia</taxon>
        <taxon>Pirellulales</taxon>
        <taxon>Pirellulaceae</taxon>
        <taxon>Novipirellula</taxon>
    </lineage>
</organism>
<dbReference type="Proteomes" id="UP000011991">
    <property type="component" value="Unassembled WGS sequence"/>
</dbReference>
<keyword evidence="2" id="KW-1185">Reference proteome</keyword>
<dbReference type="AlphaFoldDB" id="M5S6J5"/>
<reference evidence="1 2" key="1">
    <citation type="journal article" date="2013" name="Mar. Genomics">
        <title>Expression of sulfatases in Rhodopirellula baltica and the diversity of sulfatases in the genus Rhodopirellula.</title>
        <authorList>
            <person name="Wegner C.E."/>
            <person name="Richter-Heitmann T."/>
            <person name="Klindworth A."/>
            <person name="Klockow C."/>
            <person name="Richter M."/>
            <person name="Achstetter T."/>
            <person name="Glockner F.O."/>
            <person name="Harder J."/>
        </authorList>
    </citation>
    <scope>NUCLEOTIDE SEQUENCE [LARGE SCALE GENOMIC DNA]</scope>
    <source>
        <strain evidence="1 2">SM1</strain>
    </source>
</reference>
<proteinExistence type="predicted"/>
<evidence type="ECO:0000313" key="1">
    <source>
        <dbReference type="EMBL" id="EMI21789.1"/>
    </source>
</evidence>
<accession>M5S6J5</accession>
<gene>
    <name evidence="1" type="ORF">RMSM_01287</name>
</gene>